<keyword evidence="4" id="KW-1185">Reference proteome</keyword>
<dbReference type="PANTHER" id="PTHR38038:SF1">
    <property type="entry name" value="PENICILLIN-BINDING PROTEIN ACTIVATOR LPOA"/>
    <property type="match status" value="1"/>
</dbReference>
<dbReference type="Proteomes" id="UP000071778">
    <property type="component" value="Chromosome"/>
</dbReference>
<organism evidence="3 4">
    <name type="scientific">Collimonas arenae</name>
    <dbReference type="NCBI Taxonomy" id="279058"/>
    <lineage>
        <taxon>Bacteria</taxon>
        <taxon>Pseudomonadati</taxon>
        <taxon>Pseudomonadota</taxon>
        <taxon>Betaproteobacteria</taxon>
        <taxon>Burkholderiales</taxon>
        <taxon>Oxalobacteraceae</taxon>
        <taxon>Collimonas</taxon>
    </lineage>
</organism>
<dbReference type="SUPFAM" id="SSF53822">
    <property type="entry name" value="Periplasmic binding protein-like I"/>
    <property type="match status" value="1"/>
</dbReference>
<dbReference type="RefSeq" id="WP_061534901.1">
    <property type="nucleotide sequence ID" value="NZ_CP013233.1"/>
</dbReference>
<dbReference type="Pfam" id="PF04348">
    <property type="entry name" value="LppC"/>
    <property type="match status" value="1"/>
</dbReference>
<sequence length="385" mass="41026">MLYKWAKLTLVAGILLNGLCPPALANTTIVESASPDPSGNTIPLASIALLLPLRSGPLGAAADAVRAGFLNAYERDKSDLAVTVIESADTPADMLATYAAASKKYDILIGPLSRTGITAIVQNGQVTKPTIALTQPDLSADKDQALPAQLLPIGLSIEAEARQVASWVGAELAPGKVFVLSTSAAWQKRVASAFTQQLQGSGLRADLMTFSMADGVLNPGALTQLQQRIQNEKPRLLFAALNADQTRQIRNAVGAETPIYGISQLNPMALGDINPEHQIPELDGVRLLDIPWQVQPDHPAVMVYPRRTDGAEQQPNADLDRLYALGIDAFRIAREVAARNSVFQIDGVTGRLNVSFGVGINAPSFERAEPEAVYQNGVVTPLYAH</sequence>
<protein>
    <submittedName>
        <fullName evidence="3">LppC lipofamily protein</fullName>
    </submittedName>
</protein>
<evidence type="ECO:0000256" key="2">
    <source>
        <dbReference type="SAM" id="SignalP"/>
    </source>
</evidence>
<proteinExistence type="predicted"/>
<dbReference type="GO" id="GO:0031241">
    <property type="term" value="C:periplasmic side of cell outer membrane"/>
    <property type="evidence" value="ECO:0007669"/>
    <property type="project" value="TreeGrafter"/>
</dbReference>
<name>A0A127QPQ1_9BURK</name>
<dbReference type="InterPro" id="IPR028082">
    <property type="entry name" value="Peripla_BP_I"/>
</dbReference>
<dbReference type="PATRIC" id="fig|279058.17.peg.4721"/>
<evidence type="ECO:0000256" key="1">
    <source>
        <dbReference type="ARBA" id="ARBA00023136"/>
    </source>
</evidence>
<dbReference type="PANTHER" id="PTHR38038">
    <property type="entry name" value="PENICILLIN-BINDING PROTEIN ACTIVATOR LPOA"/>
    <property type="match status" value="1"/>
</dbReference>
<dbReference type="InterPro" id="IPR007443">
    <property type="entry name" value="LpoA"/>
</dbReference>
<dbReference type="GO" id="GO:0030234">
    <property type="term" value="F:enzyme regulator activity"/>
    <property type="evidence" value="ECO:0007669"/>
    <property type="project" value="TreeGrafter"/>
</dbReference>
<evidence type="ECO:0000313" key="4">
    <source>
        <dbReference type="Proteomes" id="UP000071778"/>
    </source>
</evidence>
<dbReference type="AlphaFoldDB" id="A0A127QPQ1"/>
<keyword evidence="2" id="KW-0732">Signal</keyword>
<dbReference type="EMBL" id="CP013235">
    <property type="protein sequence ID" value="AMP12041.1"/>
    <property type="molecule type" value="Genomic_DNA"/>
</dbReference>
<dbReference type="Gene3D" id="3.40.50.2300">
    <property type="match status" value="2"/>
</dbReference>
<evidence type="ECO:0000313" key="3">
    <source>
        <dbReference type="EMBL" id="AMP12041.1"/>
    </source>
</evidence>
<feature type="chain" id="PRO_5007278061" evidence="2">
    <location>
        <begin position="26"/>
        <end position="385"/>
    </location>
</feature>
<gene>
    <name evidence="3" type="ORF">CAter282_4381</name>
</gene>
<keyword evidence="1" id="KW-0472">Membrane</keyword>
<reference evidence="3 4" key="1">
    <citation type="submission" date="2015-11" db="EMBL/GenBank/DDBJ databases">
        <title>Exploring the genomic traits of fungus-feeding bacterial genus Collimonas.</title>
        <authorList>
            <person name="Song C."/>
            <person name="Schmidt R."/>
            <person name="de Jager V."/>
            <person name="Krzyzanowska D."/>
            <person name="Jongedijk E."/>
            <person name="Cankar K."/>
            <person name="Beekwilder J."/>
            <person name="van Veen A."/>
            <person name="de Boer W."/>
            <person name="van Veen J.A."/>
            <person name="Garbeva P."/>
        </authorList>
    </citation>
    <scope>NUCLEOTIDE SEQUENCE [LARGE SCALE GENOMIC DNA]</scope>
    <source>
        <strain evidence="3 4">Ter282</strain>
    </source>
</reference>
<dbReference type="GO" id="GO:0009252">
    <property type="term" value="P:peptidoglycan biosynthetic process"/>
    <property type="evidence" value="ECO:0007669"/>
    <property type="project" value="TreeGrafter"/>
</dbReference>
<accession>A0A127QPQ1</accession>
<dbReference type="OrthoDB" id="9152130at2"/>
<feature type="signal peptide" evidence="2">
    <location>
        <begin position="1"/>
        <end position="25"/>
    </location>
</feature>